<reference evidence="2" key="1">
    <citation type="journal article" date="2019" name="Sci. Rep.">
        <title>Draft genome of Tanacetum cinerariifolium, the natural source of mosquito coil.</title>
        <authorList>
            <person name="Yamashiro T."/>
            <person name="Shiraishi A."/>
            <person name="Satake H."/>
            <person name="Nakayama K."/>
        </authorList>
    </citation>
    <scope>NUCLEOTIDE SEQUENCE</scope>
</reference>
<dbReference type="EMBL" id="BKCJ011169224">
    <property type="protein sequence ID" value="GFC97968.1"/>
    <property type="molecule type" value="Genomic_DNA"/>
</dbReference>
<evidence type="ECO:0000256" key="1">
    <source>
        <dbReference type="SAM" id="MobiDB-lite"/>
    </source>
</evidence>
<evidence type="ECO:0000313" key="2">
    <source>
        <dbReference type="EMBL" id="GFC97968.1"/>
    </source>
</evidence>
<protein>
    <submittedName>
        <fullName evidence="2">Uncharacterized protein</fullName>
    </submittedName>
</protein>
<name>A0A699SKX7_TANCI</name>
<accession>A0A699SKX7</accession>
<comment type="caution">
    <text evidence="2">The sequence shown here is derived from an EMBL/GenBank/DDBJ whole genome shotgun (WGS) entry which is preliminary data.</text>
</comment>
<feature type="region of interest" description="Disordered" evidence="1">
    <location>
        <begin position="19"/>
        <end position="40"/>
    </location>
</feature>
<sequence>PKCDRLRLWNSTNDLVHDLQRPKEANEATSTNMSGPDSIWNPESAILRRVVGLE</sequence>
<gene>
    <name evidence="2" type="ORF">Tci_869938</name>
</gene>
<proteinExistence type="predicted"/>
<feature type="non-terminal residue" evidence="2">
    <location>
        <position position="1"/>
    </location>
</feature>
<organism evidence="2">
    <name type="scientific">Tanacetum cinerariifolium</name>
    <name type="common">Dalmatian daisy</name>
    <name type="synonym">Chrysanthemum cinerariifolium</name>
    <dbReference type="NCBI Taxonomy" id="118510"/>
    <lineage>
        <taxon>Eukaryota</taxon>
        <taxon>Viridiplantae</taxon>
        <taxon>Streptophyta</taxon>
        <taxon>Embryophyta</taxon>
        <taxon>Tracheophyta</taxon>
        <taxon>Spermatophyta</taxon>
        <taxon>Magnoliopsida</taxon>
        <taxon>eudicotyledons</taxon>
        <taxon>Gunneridae</taxon>
        <taxon>Pentapetalae</taxon>
        <taxon>asterids</taxon>
        <taxon>campanulids</taxon>
        <taxon>Asterales</taxon>
        <taxon>Asteraceae</taxon>
        <taxon>Asteroideae</taxon>
        <taxon>Anthemideae</taxon>
        <taxon>Anthemidinae</taxon>
        <taxon>Tanacetum</taxon>
    </lineage>
</organism>
<dbReference type="AlphaFoldDB" id="A0A699SKX7"/>